<proteinExistence type="predicted"/>
<organism evidence="1 2">
    <name type="scientific">Colletotrichum higginsianum (strain IMI 349063)</name>
    <name type="common">Crucifer anthracnose fungus</name>
    <dbReference type="NCBI Taxonomy" id="759273"/>
    <lineage>
        <taxon>Eukaryota</taxon>
        <taxon>Fungi</taxon>
        <taxon>Dikarya</taxon>
        <taxon>Ascomycota</taxon>
        <taxon>Pezizomycotina</taxon>
        <taxon>Sordariomycetes</taxon>
        <taxon>Hypocreomycetidae</taxon>
        <taxon>Glomerellales</taxon>
        <taxon>Glomerellaceae</taxon>
        <taxon>Colletotrichum</taxon>
        <taxon>Colletotrichum destructivum species complex</taxon>
    </lineage>
</organism>
<accession>A0A1B7XQF4</accession>
<gene>
    <name evidence="1" type="ORF">CH63R_14561</name>
</gene>
<dbReference type="GeneID" id="28873642"/>
<protein>
    <submittedName>
        <fullName evidence="1">Uncharacterized protein</fullName>
    </submittedName>
</protein>
<name>A0A1B7XQF4_COLHI</name>
<dbReference type="AlphaFoldDB" id="A0A1B7XQF4"/>
<evidence type="ECO:0000313" key="1">
    <source>
        <dbReference type="EMBL" id="OBR01989.1"/>
    </source>
</evidence>
<keyword evidence="2" id="KW-1185">Reference proteome</keyword>
<dbReference type="KEGG" id="chig:CH63R_14561"/>
<dbReference type="RefSeq" id="XP_018150507.1">
    <property type="nucleotide sequence ID" value="XM_018309535.1"/>
</dbReference>
<reference evidence="2" key="1">
    <citation type="journal article" date="2017" name="BMC Genomics">
        <title>Gapless genome assembly of Colletotrichum higginsianum reveals chromosome structure and association of transposable elements with secondary metabolite gene clusters.</title>
        <authorList>
            <person name="Dallery J.-F."/>
            <person name="Lapalu N."/>
            <person name="Zampounis A."/>
            <person name="Pigne S."/>
            <person name="Luyten I."/>
            <person name="Amselem J."/>
            <person name="Wittenberg A.H.J."/>
            <person name="Zhou S."/>
            <person name="de Queiroz M.V."/>
            <person name="Robin G.P."/>
            <person name="Auger A."/>
            <person name="Hainaut M."/>
            <person name="Henrissat B."/>
            <person name="Kim K.-T."/>
            <person name="Lee Y.-H."/>
            <person name="Lespinet O."/>
            <person name="Schwartz D.C."/>
            <person name="Thon M.R."/>
            <person name="O'Connell R.J."/>
        </authorList>
    </citation>
    <scope>NUCLEOTIDE SEQUENCE [LARGE SCALE GENOMIC DNA]</scope>
    <source>
        <strain evidence="2">IMI 349063</strain>
    </source>
</reference>
<dbReference type="EMBL" id="LTAN01000012">
    <property type="protein sequence ID" value="OBR01989.1"/>
    <property type="molecule type" value="Genomic_DNA"/>
</dbReference>
<dbReference type="Proteomes" id="UP000092177">
    <property type="component" value="Chromosome 12"/>
</dbReference>
<evidence type="ECO:0000313" key="2">
    <source>
        <dbReference type="Proteomes" id="UP000092177"/>
    </source>
</evidence>
<sequence>MHLDGDGGLFKRPLIPNVMRTRLSLIKANAAVYQPWFEAWLDPLRKPPDLSQETAERILQIRRDEGG</sequence>
<comment type="caution">
    <text evidence="1">The sequence shown here is derived from an EMBL/GenBank/DDBJ whole genome shotgun (WGS) entry which is preliminary data.</text>
</comment>
<dbReference type="VEuPathDB" id="FungiDB:CH63R_14561"/>